<evidence type="ECO:0000313" key="2">
    <source>
        <dbReference type="Proteomes" id="UP000762676"/>
    </source>
</evidence>
<sequence>MVRRCSDSVGNLHAFPHTHLTTLKFSAWFFQPSSITRYFSAHKWLFDWFIRTFRIGKVIPTGLSREIYELVRGFPALGVSMCPKFAKDNCSHFDVHHVLHTEFSTTESIDQEDSDLPECSKADLEAASEMQTDLLESPEKDLKTNFDL</sequence>
<dbReference type="EMBL" id="BMAT01006459">
    <property type="protein sequence ID" value="GFS13187.1"/>
    <property type="molecule type" value="Genomic_DNA"/>
</dbReference>
<name>A0AAV4IS71_9GAST</name>
<keyword evidence="2" id="KW-1185">Reference proteome</keyword>
<comment type="caution">
    <text evidence="1">The sequence shown here is derived from an EMBL/GenBank/DDBJ whole genome shotgun (WGS) entry which is preliminary data.</text>
</comment>
<protein>
    <submittedName>
        <fullName evidence="1">Uncharacterized protein</fullName>
    </submittedName>
</protein>
<organism evidence="1 2">
    <name type="scientific">Elysia marginata</name>
    <dbReference type="NCBI Taxonomy" id="1093978"/>
    <lineage>
        <taxon>Eukaryota</taxon>
        <taxon>Metazoa</taxon>
        <taxon>Spiralia</taxon>
        <taxon>Lophotrochozoa</taxon>
        <taxon>Mollusca</taxon>
        <taxon>Gastropoda</taxon>
        <taxon>Heterobranchia</taxon>
        <taxon>Euthyneura</taxon>
        <taxon>Panpulmonata</taxon>
        <taxon>Sacoglossa</taxon>
        <taxon>Placobranchoidea</taxon>
        <taxon>Plakobranchidae</taxon>
        <taxon>Elysia</taxon>
    </lineage>
</organism>
<accession>A0AAV4IS71</accession>
<dbReference type="Proteomes" id="UP000762676">
    <property type="component" value="Unassembled WGS sequence"/>
</dbReference>
<proteinExistence type="predicted"/>
<dbReference type="AlphaFoldDB" id="A0AAV4IS71"/>
<evidence type="ECO:0000313" key="1">
    <source>
        <dbReference type="EMBL" id="GFS13187.1"/>
    </source>
</evidence>
<gene>
    <name evidence="1" type="ORF">ElyMa_003131000</name>
</gene>
<reference evidence="1 2" key="1">
    <citation type="journal article" date="2021" name="Elife">
        <title>Chloroplast acquisition without the gene transfer in kleptoplastic sea slugs, Plakobranchus ocellatus.</title>
        <authorList>
            <person name="Maeda T."/>
            <person name="Takahashi S."/>
            <person name="Yoshida T."/>
            <person name="Shimamura S."/>
            <person name="Takaki Y."/>
            <person name="Nagai Y."/>
            <person name="Toyoda A."/>
            <person name="Suzuki Y."/>
            <person name="Arimoto A."/>
            <person name="Ishii H."/>
            <person name="Satoh N."/>
            <person name="Nishiyama T."/>
            <person name="Hasebe M."/>
            <person name="Maruyama T."/>
            <person name="Minagawa J."/>
            <person name="Obokata J."/>
            <person name="Shigenobu S."/>
        </authorList>
    </citation>
    <scope>NUCLEOTIDE SEQUENCE [LARGE SCALE GENOMIC DNA]</scope>
</reference>